<organism evidence="5 6">
    <name type="scientific">Fragariocoptes setiger</name>
    <dbReference type="NCBI Taxonomy" id="1670756"/>
    <lineage>
        <taxon>Eukaryota</taxon>
        <taxon>Metazoa</taxon>
        <taxon>Ecdysozoa</taxon>
        <taxon>Arthropoda</taxon>
        <taxon>Chelicerata</taxon>
        <taxon>Arachnida</taxon>
        <taxon>Acari</taxon>
        <taxon>Acariformes</taxon>
        <taxon>Trombidiformes</taxon>
        <taxon>Prostigmata</taxon>
        <taxon>Eupodina</taxon>
        <taxon>Eriophyoidea</taxon>
        <taxon>Phytoptidae</taxon>
        <taxon>Fragariocoptes</taxon>
    </lineage>
</organism>
<dbReference type="InterPro" id="IPR001314">
    <property type="entry name" value="Peptidase_S1A"/>
</dbReference>
<dbReference type="SUPFAM" id="SSF50494">
    <property type="entry name" value="Trypsin-like serine proteases"/>
    <property type="match status" value="1"/>
</dbReference>
<dbReference type="Pfam" id="PF00089">
    <property type="entry name" value="Trypsin"/>
    <property type="match status" value="1"/>
</dbReference>
<dbReference type="PROSITE" id="PS50240">
    <property type="entry name" value="TRYPSIN_DOM"/>
    <property type="match status" value="1"/>
</dbReference>
<keyword evidence="2" id="KW-0378">Hydrolase</keyword>
<feature type="non-terminal residue" evidence="5">
    <location>
        <position position="1"/>
    </location>
</feature>
<feature type="region of interest" description="Disordered" evidence="3">
    <location>
        <begin position="279"/>
        <end position="306"/>
    </location>
</feature>
<dbReference type="InterPro" id="IPR043504">
    <property type="entry name" value="Peptidase_S1_PA_chymotrypsin"/>
</dbReference>
<dbReference type="PROSITE" id="PS00134">
    <property type="entry name" value="TRYPSIN_HIS"/>
    <property type="match status" value="1"/>
</dbReference>
<proteinExistence type="predicted"/>
<dbReference type="CDD" id="cd00190">
    <property type="entry name" value="Tryp_SPc"/>
    <property type="match status" value="1"/>
</dbReference>
<name>A0ABQ7SAS8_9ACAR</name>
<comment type="caution">
    <text evidence="5">The sequence shown here is derived from an EMBL/GenBank/DDBJ whole genome shotgun (WGS) entry which is preliminary data.</text>
</comment>
<evidence type="ECO:0000256" key="2">
    <source>
        <dbReference type="RuleBase" id="RU363034"/>
    </source>
</evidence>
<sequence>SSSGSSTSNAVIPLPLSAASATNLIASSLQQQTKTSSPSSSSNFLDNSVDLSINNLLKYNQRREEVCGRTIPSPTSRIIGGEGARFGEFPYQVHIKIAKHQCGGALVDRQSIVTAAHCVYHFISRAPVSKLQIVIGAYDIEDEQYQDIPPQYFKVNKVKLHPQFRFSASHPDRYDIAILKLDKPVKYTDNVLPVCLPSLNYKFENMIGTVTGFGKTDPSLSNRYGTRLLQKVDVPIIDNAQCERWHRTRGIDLKIFPEMMCAGYEDGLKDACVGDSGGPLVVKMAPPSSPQSQSSSPDDGAGGANRAEPARWTLAGITSAGFGCAQSRQPGTCDHDESHHRSNTMHYMYGSSI</sequence>
<feature type="region of interest" description="Disordered" evidence="3">
    <location>
        <begin position="326"/>
        <end position="353"/>
    </location>
</feature>
<keyword evidence="2" id="KW-0645">Protease</keyword>
<dbReference type="PANTHER" id="PTHR24253">
    <property type="entry name" value="TRANSMEMBRANE PROTEASE SERINE"/>
    <property type="match status" value="1"/>
</dbReference>
<dbReference type="Proteomes" id="UP000825002">
    <property type="component" value="Unassembled WGS sequence"/>
</dbReference>
<evidence type="ECO:0000313" key="6">
    <source>
        <dbReference type="Proteomes" id="UP000825002"/>
    </source>
</evidence>
<protein>
    <submittedName>
        <fullName evidence="5">Serine proteinase stubble</fullName>
    </submittedName>
</protein>
<evidence type="ECO:0000256" key="3">
    <source>
        <dbReference type="SAM" id="MobiDB-lite"/>
    </source>
</evidence>
<dbReference type="Gene3D" id="2.40.10.10">
    <property type="entry name" value="Trypsin-like serine proteases"/>
    <property type="match status" value="1"/>
</dbReference>
<evidence type="ECO:0000313" key="5">
    <source>
        <dbReference type="EMBL" id="KAG9510492.1"/>
    </source>
</evidence>
<dbReference type="PANTHER" id="PTHR24253:SF46">
    <property type="entry name" value="SERINE PROTEASE P83"/>
    <property type="match status" value="1"/>
</dbReference>
<dbReference type="EMBL" id="JAIFTH010000133">
    <property type="protein sequence ID" value="KAG9510492.1"/>
    <property type="molecule type" value="Genomic_DNA"/>
</dbReference>
<dbReference type="PROSITE" id="PS00135">
    <property type="entry name" value="TRYPSIN_SER"/>
    <property type="match status" value="1"/>
</dbReference>
<accession>A0ABQ7SAS8</accession>
<dbReference type="InterPro" id="IPR033116">
    <property type="entry name" value="TRYPSIN_SER"/>
</dbReference>
<dbReference type="PRINTS" id="PR00722">
    <property type="entry name" value="CHYMOTRYPSIN"/>
</dbReference>
<feature type="domain" description="Peptidase S1" evidence="4">
    <location>
        <begin position="78"/>
        <end position="353"/>
    </location>
</feature>
<evidence type="ECO:0000259" key="4">
    <source>
        <dbReference type="PROSITE" id="PS50240"/>
    </source>
</evidence>
<dbReference type="InterPro" id="IPR009003">
    <property type="entry name" value="Peptidase_S1_PA"/>
</dbReference>
<keyword evidence="2" id="KW-0720">Serine protease</keyword>
<dbReference type="InterPro" id="IPR001254">
    <property type="entry name" value="Trypsin_dom"/>
</dbReference>
<evidence type="ECO:0000256" key="1">
    <source>
        <dbReference type="ARBA" id="ARBA00023157"/>
    </source>
</evidence>
<keyword evidence="6" id="KW-1185">Reference proteome</keyword>
<dbReference type="SMART" id="SM00020">
    <property type="entry name" value="Tryp_SPc"/>
    <property type="match status" value="1"/>
</dbReference>
<reference evidence="5 6" key="1">
    <citation type="submission" date="2020-10" db="EMBL/GenBank/DDBJ databases">
        <authorList>
            <person name="Klimov P.B."/>
            <person name="Dyachkov S.M."/>
            <person name="Chetverikov P.E."/>
        </authorList>
    </citation>
    <scope>NUCLEOTIDE SEQUENCE [LARGE SCALE GENOMIC DNA]</scope>
    <source>
        <strain evidence="5">BMOC 18-1129-001#AD2665</strain>
        <tissue evidence="5">Entire mites</tissue>
    </source>
</reference>
<feature type="non-terminal residue" evidence="5">
    <location>
        <position position="353"/>
    </location>
</feature>
<dbReference type="InterPro" id="IPR018114">
    <property type="entry name" value="TRYPSIN_HIS"/>
</dbReference>
<gene>
    <name evidence="5" type="primary">Sb</name>
    <name evidence="5" type="ORF">GZH46_00969</name>
</gene>
<keyword evidence="1" id="KW-1015">Disulfide bond</keyword>